<dbReference type="EMBL" id="BAABME010002067">
    <property type="protein sequence ID" value="GAA0152866.1"/>
    <property type="molecule type" value="Genomic_DNA"/>
</dbReference>
<protein>
    <submittedName>
        <fullName evidence="2">Uncharacterized protein</fullName>
    </submittedName>
</protein>
<dbReference type="PANTHER" id="PTHR34539">
    <property type="entry name" value="T6J4.11 PROTEIN"/>
    <property type="match status" value="1"/>
</dbReference>
<organism evidence="2 3">
    <name type="scientific">Lithospermum erythrorhizon</name>
    <name type="common">Purple gromwell</name>
    <name type="synonym">Lithospermum officinale var. erythrorhizon</name>
    <dbReference type="NCBI Taxonomy" id="34254"/>
    <lineage>
        <taxon>Eukaryota</taxon>
        <taxon>Viridiplantae</taxon>
        <taxon>Streptophyta</taxon>
        <taxon>Embryophyta</taxon>
        <taxon>Tracheophyta</taxon>
        <taxon>Spermatophyta</taxon>
        <taxon>Magnoliopsida</taxon>
        <taxon>eudicotyledons</taxon>
        <taxon>Gunneridae</taxon>
        <taxon>Pentapetalae</taxon>
        <taxon>asterids</taxon>
        <taxon>lamiids</taxon>
        <taxon>Boraginales</taxon>
        <taxon>Boraginaceae</taxon>
        <taxon>Boraginoideae</taxon>
        <taxon>Lithospermeae</taxon>
        <taxon>Lithospermum</taxon>
    </lineage>
</organism>
<keyword evidence="3" id="KW-1185">Reference proteome</keyword>
<reference evidence="2 3" key="1">
    <citation type="submission" date="2024-01" db="EMBL/GenBank/DDBJ databases">
        <title>The complete chloroplast genome sequence of Lithospermum erythrorhizon: insights into the phylogenetic relationship among Boraginaceae species and the maternal lineages of purple gromwells.</title>
        <authorList>
            <person name="Okada T."/>
            <person name="Watanabe K."/>
        </authorList>
    </citation>
    <scope>NUCLEOTIDE SEQUENCE [LARGE SCALE GENOMIC DNA]</scope>
</reference>
<gene>
    <name evidence="2" type="ORF">LIER_11237</name>
</gene>
<proteinExistence type="predicted"/>
<accession>A0AAV3PNV2</accession>
<name>A0AAV3PNV2_LITER</name>
<feature type="region of interest" description="Disordered" evidence="1">
    <location>
        <begin position="1"/>
        <end position="20"/>
    </location>
</feature>
<evidence type="ECO:0000313" key="3">
    <source>
        <dbReference type="Proteomes" id="UP001454036"/>
    </source>
</evidence>
<evidence type="ECO:0000313" key="2">
    <source>
        <dbReference type="EMBL" id="GAA0152866.1"/>
    </source>
</evidence>
<dbReference type="AlphaFoldDB" id="A0AAV3PNV2"/>
<dbReference type="Proteomes" id="UP001454036">
    <property type="component" value="Unassembled WGS sequence"/>
</dbReference>
<feature type="compositionally biased region" description="Basic and acidic residues" evidence="1">
    <location>
        <begin position="1"/>
        <end position="14"/>
    </location>
</feature>
<dbReference type="PANTHER" id="PTHR34539:SF19">
    <property type="entry name" value="T6J4.11 PROTEIN"/>
    <property type="match status" value="1"/>
</dbReference>
<comment type="caution">
    <text evidence="2">The sequence shown here is derived from an EMBL/GenBank/DDBJ whole genome shotgun (WGS) entry which is preliminary data.</text>
</comment>
<sequence length="166" mass="18424">MGEQSDRKRERCDSLEEEDLDLPEVKKLRQDLLDNLEDDEICSTSADLDSFMRSFEEEISSTNIPPMPKTETNETNLALQANDDPLPNIGYLLEASDDELGLPPSSSSPSQLGDELWGFQNVSSFDSFGLTEVENIDGSGNNNEYVELDGLFDYSDMGFGTDGFVC</sequence>
<evidence type="ECO:0000256" key="1">
    <source>
        <dbReference type="SAM" id="MobiDB-lite"/>
    </source>
</evidence>